<proteinExistence type="predicted"/>
<reference evidence="1" key="1">
    <citation type="journal article" date="2021" name="Proc. Natl. Acad. Sci. U.S.A.">
        <title>A Catalog of Tens of Thousands of Viruses from Human Metagenomes Reveals Hidden Associations with Chronic Diseases.</title>
        <authorList>
            <person name="Tisza M.J."/>
            <person name="Buck C.B."/>
        </authorList>
    </citation>
    <scope>NUCLEOTIDE SEQUENCE</scope>
    <source>
        <strain evidence="1">CtvNP11</strain>
    </source>
</reference>
<dbReference type="EMBL" id="BK015403">
    <property type="protein sequence ID" value="DAE05113.1"/>
    <property type="molecule type" value="Genomic_DNA"/>
</dbReference>
<name>A0A8S5PFG6_9CAUD</name>
<organism evidence="1">
    <name type="scientific">Siphoviridae sp. ctvNP11</name>
    <dbReference type="NCBI Taxonomy" id="2825721"/>
    <lineage>
        <taxon>Viruses</taxon>
        <taxon>Duplodnaviria</taxon>
        <taxon>Heunggongvirae</taxon>
        <taxon>Uroviricota</taxon>
        <taxon>Caudoviricetes</taxon>
    </lineage>
</organism>
<evidence type="ECO:0000313" key="1">
    <source>
        <dbReference type="EMBL" id="DAE05113.1"/>
    </source>
</evidence>
<protein>
    <submittedName>
        <fullName evidence="1">Uncharacterized protein</fullName>
    </submittedName>
</protein>
<accession>A0A8S5PFG6</accession>
<sequence length="96" mass="10802">MNDKNQNTSAPEVRRILPVMLKVENLHIHLDERSTSNTYFNGVEDQDEEPNIDIEAMIATICAKTGLCKQSVMMVLDAQAEYLDAVCGEDEVDEDE</sequence>